<evidence type="ECO:0000256" key="1">
    <source>
        <dbReference type="SAM" id="Phobius"/>
    </source>
</evidence>
<keyword evidence="1" id="KW-0472">Membrane</keyword>
<dbReference type="RefSeq" id="WP_127094614.1">
    <property type="nucleotide sequence ID" value="NZ_CP031423.1"/>
</dbReference>
<evidence type="ECO:0000313" key="3">
    <source>
        <dbReference type="Proteomes" id="UP000276888"/>
    </source>
</evidence>
<keyword evidence="1" id="KW-0812">Transmembrane</keyword>
<sequence>MTPAARVLGILAILLALAATAVPLAAGALFVLDGEAPSFADAAVAIGGALALLGVVAGAVGVFLSRPRPSAAAVAGTMIAAFALLGFVVAFVITTL</sequence>
<organism evidence="2 3">
    <name type="scientific">Microbacterium lemovicicum</name>
    <dbReference type="NCBI Taxonomy" id="1072463"/>
    <lineage>
        <taxon>Bacteria</taxon>
        <taxon>Bacillati</taxon>
        <taxon>Actinomycetota</taxon>
        <taxon>Actinomycetes</taxon>
        <taxon>Micrococcales</taxon>
        <taxon>Microbacteriaceae</taxon>
        <taxon>Microbacterium</taxon>
    </lineage>
</organism>
<proteinExistence type="predicted"/>
<dbReference type="EMBL" id="CP031423">
    <property type="protein sequence ID" value="AZS35842.1"/>
    <property type="molecule type" value="Genomic_DNA"/>
</dbReference>
<feature type="transmembrane region" description="Helical" evidence="1">
    <location>
        <begin position="71"/>
        <end position="93"/>
    </location>
</feature>
<dbReference type="AlphaFoldDB" id="A0A3Q9IZ50"/>
<evidence type="ECO:0000313" key="2">
    <source>
        <dbReference type="EMBL" id="AZS35842.1"/>
    </source>
</evidence>
<reference evidence="2 3" key="1">
    <citation type="submission" date="2018-08" db="EMBL/GenBank/DDBJ databases">
        <title>Microbacterium lemovicicum sp. nov., a bacterium isolated from a natural uranium-rich soil.</title>
        <authorList>
            <person name="ORTET P."/>
        </authorList>
    </citation>
    <scope>NUCLEOTIDE SEQUENCE [LARGE SCALE GENOMIC DNA]</scope>
    <source>
        <strain evidence="2 3">Viu22</strain>
    </source>
</reference>
<dbReference type="Proteomes" id="UP000276888">
    <property type="component" value="Chromosome"/>
</dbReference>
<protein>
    <submittedName>
        <fullName evidence="2">Uncharacterized protein</fullName>
    </submittedName>
</protein>
<name>A0A3Q9IZ50_9MICO</name>
<keyword evidence="1" id="KW-1133">Transmembrane helix</keyword>
<keyword evidence="3" id="KW-1185">Reference proteome</keyword>
<dbReference type="KEGG" id="mlv:CVS47_00440"/>
<gene>
    <name evidence="2" type="ORF">CVS47_00440</name>
</gene>
<accession>A0A3Q9IZ50</accession>
<feature type="transmembrane region" description="Helical" evidence="1">
    <location>
        <begin position="43"/>
        <end position="64"/>
    </location>
</feature>